<keyword evidence="3" id="KW-1185">Reference proteome</keyword>
<dbReference type="AlphaFoldDB" id="A0A8E2J970"/>
<accession>A0A8E2J970</accession>
<dbReference type="Proteomes" id="UP000250266">
    <property type="component" value="Unassembled WGS sequence"/>
</dbReference>
<dbReference type="EMBL" id="KV745610">
    <property type="protein sequence ID" value="OCK73937.1"/>
    <property type="molecule type" value="Genomic_DNA"/>
</dbReference>
<reference evidence="2 3" key="1">
    <citation type="journal article" date="2016" name="Nat. Commun.">
        <title>Ectomycorrhizal ecology is imprinted in the genome of the dominant symbiotic fungus Cenococcum geophilum.</title>
        <authorList>
            <consortium name="DOE Joint Genome Institute"/>
            <person name="Peter M."/>
            <person name="Kohler A."/>
            <person name="Ohm R.A."/>
            <person name="Kuo A."/>
            <person name="Krutzmann J."/>
            <person name="Morin E."/>
            <person name="Arend M."/>
            <person name="Barry K.W."/>
            <person name="Binder M."/>
            <person name="Choi C."/>
            <person name="Clum A."/>
            <person name="Copeland A."/>
            <person name="Grisel N."/>
            <person name="Haridas S."/>
            <person name="Kipfer T."/>
            <person name="LaButti K."/>
            <person name="Lindquist E."/>
            <person name="Lipzen A."/>
            <person name="Maire R."/>
            <person name="Meier B."/>
            <person name="Mihaltcheva S."/>
            <person name="Molinier V."/>
            <person name="Murat C."/>
            <person name="Poggeler S."/>
            <person name="Quandt C.A."/>
            <person name="Sperisen C."/>
            <person name="Tritt A."/>
            <person name="Tisserant E."/>
            <person name="Crous P.W."/>
            <person name="Henrissat B."/>
            <person name="Nehls U."/>
            <person name="Egli S."/>
            <person name="Spatafora J.W."/>
            <person name="Grigoriev I.V."/>
            <person name="Martin F.M."/>
        </authorList>
    </citation>
    <scope>NUCLEOTIDE SEQUENCE [LARGE SCALE GENOMIC DNA]</scope>
    <source>
        <strain evidence="2 3">CBS 459.81</strain>
    </source>
</reference>
<protein>
    <recommendedName>
        <fullName evidence="1">Heterokaryon incompatibility domain-containing protein</fullName>
    </recommendedName>
</protein>
<dbReference type="PANTHER" id="PTHR10622:SF11">
    <property type="entry name" value="HET-DOMAIN-CONTAINING PROTEIN"/>
    <property type="match status" value="1"/>
</dbReference>
<dbReference type="OrthoDB" id="674604at2759"/>
<name>A0A8E2J970_9PEZI</name>
<dbReference type="Pfam" id="PF06985">
    <property type="entry name" value="HET"/>
    <property type="match status" value="1"/>
</dbReference>
<evidence type="ECO:0000313" key="3">
    <source>
        <dbReference type="Proteomes" id="UP000250266"/>
    </source>
</evidence>
<evidence type="ECO:0000259" key="1">
    <source>
        <dbReference type="Pfam" id="PF06985"/>
    </source>
</evidence>
<sequence length="236" mass="27179">MRLLKLEANGEFSLTNDITHPTTPYAILSHTWGEDDEEVTFEDLKDGSGKTKNGYKKLQFCGQQAARDGLQYFWVDTCCINKSRDSELSEAINSMFRWYRKAAICYVYLADVWTELQTNPFLKPWEAAFGNSRWFTRGWTLQELIAPPLVKFFSSNGNLLGDKKSLEVQLHKITGIPVLALRGRPLSDFSFDERVLWARNRDTKREEDLAYSLLGIFDISIPVIYGEGKENAFRRL</sequence>
<dbReference type="InterPro" id="IPR010730">
    <property type="entry name" value="HET"/>
</dbReference>
<evidence type="ECO:0000313" key="2">
    <source>
        <dbReference type="EMBL" id="OCK73937.1"/>
    </source>
</evidence>
<proteinExistence type="predicted"/>
<organism evidence="2 3">
    <name type="scientific">Lepidopterella palustris CBS 459.81</name>
    <dbReference type="NCBI Taxonomy" id="1314670"/>
    <lineage>
        <taxon>Eukaryota</taxon>
        <taxon>Fungi</taxon>
        <taxon>Dikarya</taxon>
        <taxon>Ascomycota</taxon>
        <taxon>Pezizomycotina</taxon>
        <taxon>Dothideomycetes</taxon>
        <taxon>Pleosporomycetidae</taxon>
        <taxon>Mytilinidiales</taxon>
        <taxon>Argynnaceae</taxon>
        <taxon>Lepidopterella</taxon>
    </lineage>
</organism>
<dbReference type="PANTHER" id="PTHR10622">
    <property type="entry name" value="HET DOMAIN-CONTAINING PROTEIN"/>
    <property type="match status" value="1"/>
</dbReference>
<feature type="non-terminal residue" evidence="2">
    <location>
        <position position="236"/>
    </location>
</feature>
<feature type="domain" description="Heterokaryon incompatibility" evidence="1">
    <location>
        <begin position="25"/>
        <end position="111"/>
    </location>
</feature>
<gene>
    <name evidence="2" type="ORF">K432DRAFT_257787</name>
</gene>